<feature type="repeat" description="NHL" evidence="2">
    <location>
        <begin position="268"/>
        <end position="305"/>
    </location>
</feature>
<feature type="repeat" description="NHL" evidence="2">
    <location>
        <begin position="416"/>
        <end position="456"/>
    </location>
</feature>
<evidence type="ECO:0000256" key="2">
    <source>
        <dbReference type="PROSITE-ProRule" id="PRU00504"/>
    </source>
</evidence>
<organism evidence="3 4">
    <name type="scientific">Rotaria socialis</name>
    <dbReference type="NCBI Taxonomy" id="392032"/>
    <lineage>
        <taxon>Eukaryota</taxon>
        <taxon>Metazoa</taxon>
        <taxon>Spiralia</taxon>
        <taxon>Gnathifera</taxon>
        <taxon>Rotifera</taxon>
        <taxon>Eurotatoria</taxon>
        <taxon>Bdelloidea</taxon>
        <taxon>Philodinida</taxon>
        <taxon>Philodinidae</taxon>
        <taxon>Rotaria</taxon>
    </lineage>
</organism>
<protein>
    <recommendedName>
        <fullName evidence="5">NHL repeat containing protein</fullName>
    </recommendedName>
</protein>
<keyword evidence="1" id="KW-0677">Repeat</keyword>
<accession>A0A817U876</accession>
<dbReference type="EMBL" id="CAJNYT010000073">
    <property type="protein sequence ID" value="CAF3327256.1"/>
    <property type="molecule type" value="Genomic_DNA"/>
</dbReference>
<reference evidence="3" key="1">
    <citation type="submission" date="2021-02" db="EMBL/GenBank/DDBJ databases">
        <authorList>
            <person name="Nowell W R."/>
        </authorList>
    </citation>
    <scope>NUCLEOTIDE SEQUENCE</scope>
</reference>
<dbReference type="CDD" id="cd05819">
    <property type="entry name" value="NHL"/>
    <property type="match status" value="1"/>
</dbReference>
<comment type="caution">
    <text evidence="3">The sequence shown here is derived from an EMBL/GenBank/DDBJ whole genome shotgun (WGS) entry which is preliminary data.</text>
</comment>
<name>A0A817U876_9BILA</name>
<dbReference type="InterPro" id="IPR011042">
    <property type="entry name" value="6-blade_b-propeller_TolB-like"/>
</dbReference>
<dbReference type="InterPro" id="IPR001258">
    <property type="entry name" value="NHL_repeat"/>
</dbReference>
<dbReference type="Gene3D" id="2.120.10.30">
    <property type="entry name" value="TolB, C-terminal domain"/>
    <property type="match status" value="1"/>
</dbReference>
<proteinExistence type="predicted"/>
<dbReference type="PANTHER" id="PTHR24104:SF25">
    <property type="entry name" value="PROTEIN LIN-41"/>
    <property type="match status" value="1"/>
</dbReference>
<dbReference type="AlphaFoldDB" id="A0A817U876"/>
<dbReference type="PROSITE" id="PS51125">
    <property type="entry name" value="NHL"/>
    <property type="match status" value="4"/>
</dbReference>
<dbReference type="PANTHER" id="PTHR24104">
    <property type="entry name" value="E3 UBIQUITIN-PROTEIN LIGASE NHLRC1-RELATED"/>
    <property type="match status" value="1"/>
</dbReference>
<dbReference type="InterPro" id="IPR050952">
    <property type="entry name" value="TRIM-NHL_E3_ligases"/>
</dbReference>
<dbReference type="Proteomes" id="UP000663872">
    <property type="component" value="Unassembled WGS sequence"/>
</dbReference>
<sequence length="459" mass="49902">MSENNTTFTMESMIIPRSTYRAQFVAQECQTFDYDTSSNVCRLFSIWSYQGTIVASTSSTSLVGYVKQTIGLYSLYGKSCNSSRDINRYLLCTSGNLWSCRAQLVYNGSACQSDVAYSYTTASYQQEWLQNQTMVWNGTSCSPVVVTSLKWNATGITVAGVTGVSDSTPDKLNQPTGLSIDSNGTLYIADQGNCRVQKWLSGAPNGTTMVGQPNATCGSGPSLLQSALGGLVDSNSNVYVVDTYNHRVQLWSYGASFGTMVAGTGFGGSANNQLYYPSGIEMNPTTGTLYVSDTWNHRIMSYLANTSSGTVVAGGNGPGTNSTQLYCPMGIYLDLTSNSLYIANYYSHNIVYWVIGATSWTLVTGDINGMSGNSPTMLYCPYDVEVDYMGNIYVADSYNNRIQFFQAGSMNGTTIAGVTGVSGPDAYHLSYPVALKLDSQLNLYVTDCYNYRVQKFLHY</sequence>
<dbReference type="Gene3D" id="2.40.10.500">
    <property type="match status" value="2"/>
</dbReference>
<evidence type="ECO:0000256" key="1">
    <source>
        <dbReference type="ARBA" id="ARBA00022737"/>
    </source>
</evidence>
<evidence type="ECO:0008006" key="5">
    <source>
        <dbReference type="Google" id="ProtNLM"/>
    </source>
</evidence>
<dbReference type="Pfam" id="PF01436">
    <property type="entry name" value="NHL"/>
    <property type="match status" value="4"/>
</dbReference>
<evidence type="ECO:0000313" key="4">
    <source>
        <dbReference type="Proteomes" id="UP000663872"/>
    </source>
</evidence>
<gene>
    <name evidence="3" type="ORF">GRG538_LOCUS3104</name>
</gene>
<feature type="repeat" description="NHL" evidence="2">
    <location>
        <begin position="372"/>
        <end position="408"/>
    </location>
</feature>
<feature type="repeat" description="NHL" evidence="2">
    <location>
        <begin position="159"/>
        <end position="202"/>
    </location>
</feature>
<dbReference type="SUPFAM" id="SSF101898">
    <property type="entry name" value="NHL repeat"/>
    <property type="match status" value="1"/>
</dbReference>
<evidence type="ECO:0000313" key="3">
    <source>
        <dbReference type="EMBL" id="CAF3327256.1"/>
    </source>
</evidence>
<dbReference type="GO" id="GO:0008270">
    <property type="term" value="F:zinc ion binding"/>
    <property type="evidence" value="ECO:0007669"/>
    <property type="project" value="UniProtKB-KW"/>
</dbReference>